<organism evidence="1 2">
    <name type="scientific">Russula earlei</name>
    <dbReference type="NCBI Taxonomy" id="71964"/>
    <lineage>
        <taxon>Eukaryota</taxon>
        <taxon>Fungi</taxon>
        <taxon>Dikarya</taxon>
        <taxon>Basidiomycota</taxon>
        <taxon>Agaricomycotina</taxon>
        <taxon>Agaricomycetes</taxon>
        <taxon>Russulales</taxon>
        <taxon>Russulaceae</taxon>
        <taxon>Russula</taxon>
    </lineage>
</organism>
<protein>
    <submittedName>
        <fullName evidence="1">Uncharacterized protein</fullName>
    </submittedName>
</protein>
<gene>
    <name evidence="1" type="ORF">F5148DRAFT_749328</name>
</gene>
<reference evidence="1" key="1">
    <citation type="submission" date="2021-03" db="EMBL/GenBank/DDBJ databases">
        <title>Evolutionary priming and transition to the ectomycorrhizal habit in an iconic lineage of mushroom-forming fungi: is preadaptation a requirement?</title>
        <authorList>
            <consortium name="DOE Joint Genome Institute"/>
            <person name="Looney B.P."/>
            <person name="Miyauchi S."/>
            <person name="Morin E."/>
            <person name="Drula E."/>
            <person name="Courty P.E."/>
            <person name="Chicoki N."/>
            <person name="Fauchery L."/>
            <person name="Kohler A."/>
            <person name="Kuo A."/>
            <person name="LaButti K."/>
            <person name="Pangilinan J."/>
            <person name="Lipzen A."/>
            <person name="Riley R."/>
            <person name="Andreopoulos W."/>
            <person name="He G."/>
            <person name="Johnson J."/>
            <person name="Barry K.W."/>
            <person name="Grigoriev I.V."/>
            <person name="Nagy L."/>
            <person name="Hibbett D."/>
            <person name="Henrissat B."/>
            <person name="Matheny P.B."/>
            <person name="Labbe J."/>
            <person name="Martin A.F."/>
        </authorList>
    </citation>
    <scope>NUCLEOTIDE SEQUENCE</scope>
    <source>
        <strain evidence="1">BPL698</strain>
    </source>
</reference>
<comment type="caution">
    <text evidence="1">The sequence shown here is derived from an EMBL/GenBank/DDBJ whole genome shotgun (WGS) entry which is preliminary data.</text>
</comment>
<evidence type="ECO:0000313" key="1">
    <source>
        <dbReference type="EMBL" id="KAI9509492.1"/>
    </source>
</evidence>
<dbReference type="EMBL" id="JAGFNK010000063">
    <property type="protein sequence ID" value="KAI9509492.1"/>
    <property type="molecule type" value="Genomic_DNA"/>
</dbReference>
<accession>A0ACC0UF78</accession>
<sequence>MLRGVARLSLRRGIHTSSSTSSVGGLLRHRFAMAAGASVVAASYLGWRVDSESRGTIALDSDITPPPKPTTRASPEQSPDTRSSRPQDVADEKGEDVPPEGGEEASSQGAFDPATGKINWDCPCLGGMAYGPCGAQFREAFSCFVYSEEDPKGIDCVEKFKAMQDCFRENPDVYGEEFMNDDDEDEVTPTQSPNSGDAIPPSPAHSPAESTSSQESPKPA</sequence>
<dbReference type="Proteomes" id="UP001207468">
    <property type="component" value="Unassembled WGS sequence"/>
</dbReference>
<evidence type="ECO:0000313" key="2">
    <source>
        <dbReference type="Proteomes" id="UP001207468"/>
    </source>
</evidence>
<proteinExistence type="predicted"/>
<name>A0ACC0UF78_9AGAM</name>
<keyword evidence="2" id="KW-1185">Reference proteome</keyword>